<dbReference type="InterPro" id="IPR012289">
    <property type="entry name" value="Lytic_TGlycosylase_superhlx_L"/>
</dbReference>
<evidence type="ECO:0000313" key="7">
    <source>
        <dbReference type="Proteomes" id="UP000032871"/>
    </source>
</evidence>
<dbReference type="AlphaFoldDB" id="E6KWH1"/>
<feature type="signal peptide" evidence="3">
    <location>
        <begin position="1"/>
        <end position="23"/>
    </location>
</feature>
<reference evidence="6 7" key="1">
    <citation type="submission" date="2010-12" db="EMBL/GenBank/DDBJ databases">
        <authorList>
            <person name="Muzny D."/>
            <person name="Qin X."/>
            <person name="Deng J."/>
            <person name="Jiang H."/>
            <person name="Liu Y."/>
            <person name="Qu J."/>
            <person name="Song X.-Z."/>
            <person name="Zhang L."/>
            <person name="Thornton R."/>
            <person name="Coyle M."/>
            <person name="Francisco L."/>
            <person name="Jackson L."/>
            <person name="Javaid M."/>
            <person name="Korchina V."/>
            <person name="Kovar C."/>
            <person name="Mata R."/>
            <person name="Mathew T."/>
            <person name="Ngo R."/>
            <person name="Nguyen L."/>
            <person name="Nguyen N."/>
            <person name="Okwuonu G."/>
            <person name="Ongeri F."/>
            <person name="Pham C."/>
            <person name="Simmons D."/>
            <person name="Wilczek-Boney K."/>
            <person name="Hale W."/>
            <person name="Jakkamsetti A."/>
            <person name="Pham P."/>
            <person name="Ruth R."/>
            <person name="San Lucas F."/>
            <person name="Warren J."/>
            <person name="Zhang J."/>
            <person name="Zhao Z."/>
            <person name="Zhou C."/>
            <person name="Zhu D."/>
            <person name="Lee S."/>
            <person name="Bess C."/>
            <person name="Blankenburg K."/>
            <person name="Forbes L."/>
            <person name="Fu Q."/>
            <person name="Gubbala S."/>
            <person name="Hirani K."/>
            <person name="Jayaseelan J.C."/>
            <person name="Lara F."/>
            <person name="Munidasa M."/>
            <person name="Palculict T."/>
            <person name="Patil S."/>
            <person name="Pu L.-L."/>
            <person name="Saada N."/>
            <person name="Tang L."/>
            <person name="Weissenberger G."/>
            <person name="Zhu Y."/>
            <person name="Hemphill L."/>
            <person name="Shang Y."/>
            <person name="Youmans B."/>
            <person name="Ayvaz T."/>
            <person name="Ross M."/>
            <person name="Santibanez J."/>
            <person name="Aqrawi P."/>
            <person name="Gross S."/>
            <person name="Joshi V."/>
            <person name="Fowler G."/>
            <person name="Nazareth L."/>
            <person name="Reid J."/>
            <person name="Worley K."/>
            <person name="Petrosino J."/>
            <person name="Highlander S."/>
            <person name="Gibbs R."/>
        </authorList>
    </citation>
    <scope>NUCLEOTIDE SEQUENCE [LARGE SCALE GENOMIC DNA]</scope>
    <source>
        <strain evidence="6 7">ATCC 33393</strain>
    </source>
</reference>
<dbReference type="Gene3D" id="1.10.530.10">
    <property type="match status" value="1"/>
</dbReference>
<keyword evidence="7" id="KW-1185">Reference proteome</keyword>
<accession>E6KWH1</accession>
<evidence type="ECO:0000259" key="4">
    <source>
        <dbReference type="Pfam" id="PF01464"/>
    </source>
</evidence>
<dbReference type="Pfam" id="PF01464">
    <property type="entry name" value="SLT"/>
    <property type="match status" value="1"/>
</dbReference>
<evidence type="ECO:0000256" key="2">
    <source>
        <dbReference type="ARBA" id="ARBA00022729"/>
    </source>
</evidence>
<feature type="domain" description="Lytic transglycosylase superhelical linker" evidence="5">
    <location>
        <begin position="490"/>
        <end position="557"/>
    </location>
</feature>
<feature type="chain" id="PRO_5003207328" evidence="3">
    <location>
        <begin position="24"/>
        <end position="744"/>
    </location>
</feature>
<dbReference type="OrthoDB" id="92254at2"/>
<protein>
    <submittedName>
        <fullName evidence="6">Soluble lytic murein transglycosylase</fullName>
    </submittedName>
</protein>
<dbReference type="PANTHER" id="PTHR37423:SF5">
    <property type="entry name" value="SOLUBLE LYTIC MUREIN TRANSGLYCOSYLASE"/>
    <property type="match status" value="1"/>
</dbReference>
<dbReference type="CDD" id="cd13401">
    <property type="entry name" value="Slt70-like"/>
    <property type="match status" value="1"/>
</dbReference>
<dbReference type="SUPFAM" id="SSF48435">
    <property type="entry name" value="Bacterial muramidases"/>
    <property type="match status" value="1"/>
</dbReference>
<dbReference type="GO" id="GO:0000270">
    <property type="term" value="P:peptidoglycan metabolic process"/>
    <property type="evidence" value="ECO:0007669"/>
    <property type="project" value="InterPro"/>
</dbReference>
<name>E6KWH1_9PAST</name>
<dbReference type="PROSITE" id="PS00922">
    <property type="entry name" value="TRANSGLYCOSYLASE"/>
    <property type="match status" value="1"/>
</dbReference>
<dbReference type="GeneID" id="60799917"/>
<dbReference type="InterPro" id="IPR008258">
    <property type="entry name" value="Transglycosylase_SLT_dom_1"/>
</dbReference>
<evidence type="ECO:0000259" key="5">
    <source>
        <dbReference type="Pfam" id="PF14718"/>
    </source>
</evidence>
<dbReference type="GO" id="GO:0008933">
    <property type="term" value="F:peptidoglycan lytic transglycosylase activity"/>
    <property type="evidence" value="ECO:0007669"/>
    <property type="project" value="InterPro"/>
</dbReference>
<dbReference type="Pfam" id="PF14718">
    <property type="entry name" value="SLT_L"/>
    <property type="match status" value="1"/>
</dbReference>
<feature type="domain" description="Transglycosylase SLT" evidence="4">
    <location>
        <begin position="585"/>
        <end position="694"/>
    </location>
</feature>
<dbReference type="InterPro" id="IPR037061">
    <property type="entry name" value="Lytic_TGlycoase_superhlx_L_sf"/>
</dbReference>
<dbReference type="EMBL" id="AEPS01000003">
    <property type="protein sequence ID" value="EFU67852.1"/>
    <property type="molecule type" value="Genomic_DNA"/>
</dbReference>
<dbReference type="InterPro" id="IPR008939">
    <property type="entry name" value="Lytic_TGlycosylase_superhlx_U"/>
</dbReference>
<dbReference type="InterPro" id="IPR000189">
    <property type="entry name" value="Transglyc_AS"/>
</dbReference>
<dbReference type="SUPFAM" id="SSF53955">
    <property type="entry name" value="Lysozyme-like"/>
    <property type="match status" value="1"/>
</dbReference>
<dbReference type="Gene3D" id="1.25.20.10">
    <property type="entry name" value="Bacterial muramidases"/>
    <property type="match status" value="1"/>
</dbReference>
<evidence type="ECO:0000256" key="3">
    <source>
        <dbReference type="SAM" id="SignalP"/>
    </source>
</evidence>
<dbReference type="GO" id="GO:0016020">
    <property type="term" value="C:membrane"/>
    <property type="evidence" value="ECO:0007669"/>
    <property type="project" value="InterPro"/>
</dbReference>
<comment type="similarity">
    <text evidence="1">Belongs to the transglycosylase Slt family.</text>
</comment>
<dbReference type="Proteomes" id="UP000032871">
    <property type="component" value="Unassembled WGS sequence"/>
</dbReference>
<evidence type="ECO:0000313" key="6">
    <source>
        <dbReference type="EMBL" id="EFU67852.1"/>
    </source>
</evidence>
<dbReference type="GO" id="GO:0042597">
    <property type="term" value="C:periplasmic space"/>
    <property type="evidence" value="ECO:0007669"/>
    <property type="project" value="InterPro"/>
</dbReference>
<dbReference type="HOGENOM" id="CLU_019016_1_0_6"/>
<dbReference type="RefSeq" id="WP_006717391.1">
    <property type="nucleotide sequence ID" value="NZ_GL622200.1"/>
</dbReference>
<evidence type="ECO:0000256" key="1">
    <source>
        <dbReference type="ARBA" id="ARBA00007734"/>
    </source>
</evidence>
<dbReference type="GO" id="GO:0004553">
    <property type="term" value="F:hydrolase activity, hydrolyzing O-glycosyl compounds"/>
    <property type="evidence" value="ECO:0007669"/>
    <property type="project" value="InterPro"/>
</dbReference>
<dbReference type="STRING" id="739.GCA_001059425_01330"/>
<organism evidence="6 7">
    <name type="scientific">Aggregatibacter segnis ATCC 33393</name>
    <dbReference type="NCBI Taxonomy" id="888057"/>
    <lineage>
        <taxon>Bacteria</taxon>
        <taxon>Pseudomonadati</taxon>
        <taxon>Pseudomonadota</taxon>
        <taxon>Gammaproteobacteria</taxon>
        <taxon>Pasteurellales</taxon>
        <taxon>Pasteurellaceae</taxon>
        <taxon>Aggregatibacter</taxon>
    </lineage>
</organism>
<dbReference type="InterPro" id="IPR023346">
    <property type="entry name" value="Lysozyme-like_dom_sf"/>
</dbReference>
<proteinExistence type="inferred from homology"/>
<comment type="caution">
    <text evidence="6">The sequence shown here is derived from an EMBL/GenBank/DDBJ whole genome shotgun (WGS) entry which is preliminary data.</text>
</comment>
<dbReference type="Gene3D" id="1.10.1240.20">
    <property type="entry name" value="Lytic transglycosylase, superhelical linker domain"/>
    <property type="match status" value="1"/>
</dbReference>
<gene>
    <name evidence="6" type="ORF">HMPREF9064_0515</name>
</gene>
<sequence length="744" mass="85604">MRYLQRTSISLLILTALSFSALAAKTESAVPHEINLAQEQAKWTQQQHESELLLIKQRSTFLQLESLLKSAVKNNNVSDNAELYLNLIESLKDYPLKMDATTTYIDARIKSMSKDTLPEEVKALKHEIEQVIAQNPTHFLRNQWEQGIFTLLINADDTEGLVHYAQRVKPSSLEMQIAVLNAELQLERIKNETDKKQNSNSSSIISRYEQLWLTNGKLPNDAQLWAKWYSDGKRTQDKIYQKAEELFAQNDANGMALLSSELNKIDSAKEDEMVLANLKRFESLLKNPATLPELADRLPLIEENNKIVTKFAVVQTFPRYLRTLSETMKEPNFAPYQQWAKNWQLTDAQIREWEIAFLGRFFDNESPNFQQWRDAEILKLKADNLTERRLRMAIWQKTDLTPWLNALSIEGQQKQEWRYWLAKTIVKRDSKKTKEILTALSDERGFYPMLAAAKLDLKTRGNGYDFGQPELLIAPSISDPYWADEFKKVKPTLEEIAELRQLERFGPAKQRWRFLLENLSGDAKKEKQMALSQYANQQNWFDLGVDGSIIAKAFDYIQLRLPIAYSDYYDIALKSRPALSKTKPQAALNTNVSKSFAMAISRQESAWNPQAQSSANARGLMQLLPTTAKATADNAKLPYAGEADLFKPLNNILLGTAHLAELNAKYPNNRILIASAYNAGAHRVEKWLARANGKLEMDEFVASIPFYETRGYVQNVLTYDFYYQILQEKEEPQTFSKEEFDRLY</sequence>
<dbReference type="PANTHER" id="PTHR37423">
    <property type="entry name" value="SOLUBLE LYTIC MUREIN TRANSGLYCOSYLASE-RELATED"/>
    <property type="match status" value="1"/>
</dbReference>
<keyword evidence="2 3" id="KW-0732">Signal</keyword>